<dbReference type="HOGENOM" id="CLU_109645_2_0_1"/>
<feature type="domain" description="EGF-like" evidence="9">
    <location>
        <begin position="20"/>
        <end position="60"/>
    </location>
</feature>
<dbReference type="eggNOG" id="ENOG502RYAF">
    <property type="taxonomic scope" value="Eukaryota"/>
</dbReference>
<dbReference type="PROSITE" id="PS00022">
    <property type="entry name" value="EGF_1"/>
    <property type="match status" value="1"/>
</dbReference>
<evidence type="ECO:0000256" key="1">
    <source>
        <dbReference type="ARBA" id="ARBA00004239"/>
    </source>
</evidence>
<name>H3BEW0_LATCH</name>
<evidence type="ECO:0000256" key="5">
    <source>
        <dbReference type="ARBA" id="ARBA00023157"/>
    </source>
</evidence>
<keyword evidence="4" id="KW-0339">Growth factor</keyword>
<feature type="disulfide bond" evidence="7">
    <location>
        <begin position="50"/>
        <end position="59"/>
    </location>
</feature>
<dbReference type="InParanoid" id="H3BEW0"/>
<evidence type="ECO:0000256" key="8">
    <source>
        <dbReference type="SAM" id="Phobius"/>
    </source>
</evidence>
<dbReference type="Bgee" id="ENSLACG00000017957">
    <property type="expression patterns" value="Expressed in pectoral fin and 1 other cell type or tissue"/>
</dbReference>
<evidence type="ECO:0000256" key="7">
    <source>
        <dbReference type="PROSITE-ProRule" id="PRU00076"/>
    </source>
</evidence>
<sequence length="140" mass="15388">ENDFFPFPAGPPVAAAVRSHFSDCPDSHHQFCFHGTCRFLVQEDSPACVCYSGFVGVRCEHPDLLAVISNNQNGPTITTLVVVLVVTSVFLILLCVLIHCCMKRKKCEWCRDTVCRHMQPGCLLSGGDSCCHSETGKKTL</sequence>
<evidence type="ECO:0000256" key="4">
    <source>
        <dbReference type="ARBA" id="ARBA00023030"/>
    </source>
</evidence>
<dbReference type="GO" id="GO:0005154">
    <property type="term" value="F:epidermal growth factor receptor binding"/>
    <property type="evidence" value="ECO:0007669"/>
    <property type="project" value="TreeGrafter"/>
</dbReference>
<dbReference type="PROSITE" id="PS01186">
    <property type="entry name" value="EGF_2"/>
    <property type="match status" value="1"/>
</dbReference>
<dbReference type="PRINTS" id="PR00009">
    <property type="entry name" value="EGFTGF"/>
</dbReference>
<evidence type="ECO:0000256" key="2">
    <source>
        <dbReference type="ARBA" id="ARBA00022525"/>
    </source>
</evidence>
<comment type="subcellular location">
    <subcellularLocation>
        <location evidence="1">Secreted</location>
        <location evidence="1">Extracellular space</location>
    </subcellularLocation>
</comment>
<accession>H3BEW0</accession>
<dbReference type="SUPFAM" id="SSF57196">
    <property type="entry name" value="EGF/Laminin"/>
    <property type="match status" value="1"/>
</dbReference>
<reference evidence="10" key="3">
    <citation type="submission" date="2025-09" db="UniProtKB">
        <authorList>
            <consortium name="Ensembl"/>
        </authorList>
    </citation>
    <scope>IDENTIFICATION</scope>
</reference>
<dbReference type="GO" id="GO:0045840">
    <property type="term" value="P:positive regulation of mitotic nuclear division"/>
    <property type="evidence" value="ECO:0007669"/>
    <property type="project" value="TreeGrafter"/>
</dbReference>
<dbReference type="GO" id="GO:0008284">
    <property type="term" value="P:positive regulation of cell population proliferation"/>
    <property type="evidence" value="ECO:0007669"/>
    <property type="project" value="TreeGrafter"/>
</dbReference>
<dbReference type="PANTHER" id="PTHR10740">
    <property type="entry name" value="TRANSFORMING GROWTH FACTOR ALPHA"/>
    <property type="match status" value="1"/>
</dbReference>
<keyword evidence="6" id="KW-0497">Mitogen</keyword>
<keyword evidence="3 7" id="KW-0245">EGF-like domain</keyword>
<proteinExistence type="predicted"/>
<dbReference type="STRING" id="7897.ENSLACP00000020431"/>
<reference evidence="10" key="2">
    <citation type="submission" date="2025-08" db="UniProtKB">
        <authorList>
            <consortium name="Ensembl"/>
        </authorList>
    </citation>
    <scope>IDENTIFICATION</scope>
</reference>
<dbReference type="PANTHER" id="PTHR10740:SF1">
    <property type="entry name" value="PROTRANSFORMING GROWTH FACTOR ALPHA"/>
    <property type="match status" value="1"/>
</dbReference>
<evidence type="ECO:0000256" key="3">
    <source>
        <dbReference type="ARBA" id="ARBA00022536"/>
    </source>
</evidence>
<keyword evidence="8" id="KW-1133">Transmembrane helix</keyword>
<reference evidence="11" key="1">
    <citation type="submission" date="2011-08" db="EMBL/GenBank/DDBJ databases">
        <title>The draft genome of Latimeria chalumnae.</title>
        <authorList>
            <person name="Di Palma F."/>
            <person name="Alfoldi J."/>
            <person name="Johnson J."/>
            <person name="Berlin A."/>
            <person name="Gnerre S."/>
            <person name="Jaffe D."/>
            <person name="MacCallum I."/>
            <person name="Young S."/>
            <person name="Walker B.J."/>
            <person name="Lander E."/>
            <person name="Lindblad-Toh K."/>
        </authorList>
    </citation>
    <scope>NUCLEOTIDE SEQUENCE [LARGE SCALE GENOMIC DNA]</scope>
    <source>
        <strain evidence="11">Wild caught</strain>
    </source>
</reference>
<dbReference type="FunFam" id="2.10.25.10:FF:000182">
    <property type="entry name" value="Protransforming growth factor alpha"/>
    <property type="match status" value="1"/>
</dbReference>
<gene>
    <name evidence="10" type="primary">TGFA</name>
</gene>
<evidence type="ECO:0000313" key="10">
    <source>
        <dbReference type="Ensembl" id="ENSLACP00000020431.1"/>
    </source>
</evidence>
<dbReference type="OMA" id="HSGYIGA"/>
<dbReference type="GO" id="GO:0051781">
    <property type="term" value="P:positive regulation of cell division"/>
    <property type="evidence" value="ECO:0007669"/>
    <property type="project" value="UniProtKB-KW"/>
</dbReference>
<dbReference type="FunCoup" id="H3BEW0">
    <property type="interactions" value="635"/>
</dbReference>
<keyword evidence="5 7" id="KW-1015">Disulfide bond</keyword>
<dbReference type="EMBL" id="AFYH01012363">
    <property type="status" value="NOT_ANNOTATED_CDS"/>
    <property type="molecule type" value="Genomic_DNA"/>
</dbReference>
<evidence type="ECO:0000256" key="6">
    <source>
        <dbReference type="ARBA" id="ARBA00023246"/>
    </source>
</evidence>
<dbReference type="GO" id="GO:0005615">
    <property type="term" value="C:extracellular space"/>
    <property type="evidence" value="ECO:0007669"/>
    <property type="project" value="TreeGrafter"/>
</dbReference>
<keyword evidence="8" id="KW-0472">Membrane</keyword>
<protein>
    <submittedName>
        <fullName evidence="10">Transforming growth factor alpha</fullName>
    </submittedName>
</protein>
<feature type="transmembrane region" description="Helical" evidence="8">
    <location>
        <begin position="77"/>
        <end position="101"/>
    </location>
</feature>
<organism evidence="10 11">
    <name type="scientific">Latimeria chalumnae</name>
    <name type="common">Coelacanth</name>
    <dbReference type="NCBI Taxonomy" id="7897"/>
    <lineage>
        <taxon>Eukaryota</taxon>
        <taxon>Metazoa</taxon>
        <taxon>Chordata</taxon>
        <taxon>Craniata</taxon>
        <taxon>Vertebrata</taxon>
        <taxon>Euteleostomi</taxon>
        <taxon>Coelacanthiformes</taxon>
        <taxon>Coelacanthidae</taxon>
        <taxon>Latimeria</taxon>
    </lineage>
</organism>
<dbReference type="GO" id="GO:0008083">
    <property type="term" value="F:growth factor activity"/>
    <property type="evidence" value="ECO:0007669"/>
    <property type="project" value="UniProtKB-KW"/>
</dbReference>
<keyword evidence="8" id="KW-0812">Transmembrane</keyword>
<dbReference type="AlphaFoldDB" id="H3BEW0"/>
<evidence type="ECO:0000259" key="9">
    <source>
        <dbReference type="PROSITE" id="PS50026"/>
    </source>
</evidence>
<dbReference type="InterPro" id="IPR000742">
    <property type="entry name" value="EGF"/>
</dbReference>
<dbReference type="GeneTree" id="ENSGT00940000160058"/>
<keyword evidence="11" id="KW-1185">Reference proteome</keyword>
<dbReference type="Proteomes" id="UP000008672">
    <property type="component" value="Unassembled WGS sequence"/>
</dbReference>
<dbReference type="Gene3D" id="2.10.25.10">
    <property type="entry name" value="Laminin"/>
    <property type="match status" value="1"/>
</dbReference>
<dbReference type="Ensembl" id="ENSLACT00000020571.1">
    <property type="protein sequence ID" value="ENSLACP00000020431.1"/>
    <property type="gene ID" value="ENSLACG00000017957.1"/>
</dbReference>
<keyword evidence="2" id="KW-0964">Secreted</keyword>
<comment type="caution">
    <text evidence="7">Lacks conserved residue(s) required for the propagation of feature annotation.</text>
</comment>
<evidence type="ECO:0000313" key="11">
    <source>
        <dbReference type="Proteomes" id="UP000008672"/>
    </source>
</evidence>
<dbReference type="GO" id="GO:0007173">
    <property type="term" value="P:epidermal growth factor receptor signaling pathway"/>
    <property type="evidence" value="ECO:0007669"/>
    <property type="project" value="TreeGrafter"/>
</dbReference>
<dbReference type="PROSITE" id="PS50026">
    <property type="entry name" value="EGF_3"/>
    <property type="match status" value="1"/>
</dbReference>